<dbReference type="STRING" id="638303.Thal_0114"/>
<dbReference type="InterPro" id="IPR003787">
    <property type="entry name" value="Sulphur_relay_DsrE/F-like"/>
</dbReference>
<accession>D3SNL4</accession>
<dbReference type="eggNOG" id="COG2923">
    <property type="taxonomic scope" value="Bacteria"/>
</dbReference>
<dbReference type="EMBL" id="CP001931">
    <property type="protein sequence ID" value="ADC88751.1"/>
    <property type="molecule type" value="Genomic_DNA"/>
</dbReference>
<dbReference type="Gene3D" id="3.40.1260.10">
    <property type="entry name" value="DsrEFH-like"/>
    <property type="match status" value="1"/>
</dbReference>
<dbReference type="InterPro" id="IPR027396">
    <property type="entry name" value="DsrEFH-like"/>
</dbReference>
<dbReference type="AlphaFoldDB" id="D3SNL4"/>
<reference evidence="2" key="1">
    <citation type="journal article" date="2010" name="Stand. Genomic Sci.">
        <title>Complete genome sequence of Thermocrinis albus type strain (HI 11/12T).</title>
        <authorList>
            <person name="Wirth R."/>
            <person name="Sikorski J."/>
            <person name="Brambilla E."/>
            <person name="Misra M."/>
            <person name="Lapidus A."/>
            <person name="Copeland A."/>
            <person name="Nolan M."/>
            <person name="Lucas S."/>
            <person name="Chen F."/>
            <person name="Tice H."/>
            <person name="Cheng J.F."/>
            <person name="Han C."/>
            <person name="Detter J.C."/>
            <person name="Tapia R."/>
            <person name="Bruce D."/>
            <person name="Goodwin L."/>
            <person name="Pitluck S."/>
            <person name="Pati A."/>
            <person name="Anderson I."/>
            <person name="Ivanova N."/>
            <person name="Mavromatis K."/>
            <person name="Mikhailova N."/>
            <person name="Chen A."/>
            <person name="Palaniappan K."/>
            <person name="Bilek Y."/>
            <person name="Hader T."/>
            <person name="Land M."/>
            <person name="Hauser L."/>
            <person name="Chang Y.J."/>
            <person name="Jeffries C.D."/>
            <person name="Tindall B.J."/>
            <person name="Rohde M."/>
            <person name="Goker M."/>
            <person name="Bristow J."/>
            <person name="Eisen J.A."/>
            <person name="Markowitz V."/>
            <person name="Hugenholtz P."/>
            <person name="Kyrpides N.C."/>
            <person name="Klenk H.P."/>
        </authorList>
    </citation>
    <scope>NUCLEOTIDE SEQUENCE [LARGE SCALE GENOMIC DNA]</scope>
    <source>
        <strain evidence="2">DSM 14484 / JCM 11386 / HI 11/12</strain>
    </source>
</reference>
<dbReference type="Proteomes" id="UP000002043">
    <property type="component" value="Chromosome"/>
</dbReference>
<name>D3SNL4_THEAH</name>
<dbReference type="OrthoDB" id="14500at2"/>
<organism evidence="1 2">
    <name type="scientific">Thermocrinis albus (strain DSM 14484 / JCM 11386 / HI 11/12)</name>
    <dbReference type="NCBI Taxonomy" id="638303"/>
    <lineage>
        <taxon>Bacteria</taxon>
        <taxon>Pseudomonadati</taxon>
        <taxon>Aquificota</taxon>
        <taxon>Aquificia</taxon>
        <taxon>Aquificales</taxon>
        <taxon>Aquificaceae</taxon>
        <taxon>Thermocrinis</taxon>
    </lineage>
</organism>
<keyword evidence="2" id="KW-1185">Reference proteome</keyword>
<dbReference type="Pfam" id="PF02635">
    <property type="entry name" value="DsrE"/>
    <property type="match status" value="1"/>
</dbReference>
<dbReference type="HOGENOM" id="CLU_155943_0_0_0"/>
<sequence length="113" mass="13014">MRVAFILKGDPFSWKSHEAIRIALAMGINHQVDLILLKDGVYTFTRWRPHDLGIEGLEKLLENMDYVAVRLIVEDTSAEERGLKETDFVKKVEFMSVEDIKGLLQRAEAVLVW</sequence>
<proteinExistence type="predicted"/>
<evidence type="ECO:0000313" key="1">
    <source>
        <dbReference type="EMBL" id="ADC88751.1"/>
    </source>
</evidence>
<dbReference type="RefSeq" id="WP_012991158.1">
    <property type="nucleotide sequence ID" value="NC_013894.1"/>
</dbReference>
<dbReference type="SUPFAM" id="SSF75169">
    <property type="entry name" value="DsrEFH-like"/>
    <property type="match status" value="1"/>
</dbReference>
<dbReference type="KEGG" id="tal:Thal_0114"/>
<evidence type="ECO:0000313" key="2">
    <source>
        <dbReference type="Proteomes" id="UP000002043"/>
    </source>
</evidence>
<protein>
    <submittedName>
        <fullName evidence="1">DsrE family protein</fullName>
    </submittedName>
</protein>
<gene>
    <name evidence="1" type="ordered locus">Thal_0114</name>
</gene>